<feature type="transmembrane region" description="Helical" evidence="1">
    <location>
        <begin position="230"/>
        <end position="251"/>
    </location>
</feature>
<proteinExistence type="predicted"/>
<dbReference type="OrthoDB" id="4964748at2"/>
<keyword evidence="1" id="KW-0472">Membrane</keyword>
<dbReference type="KEGG" id="bsau:DWV08_06885"/>
<evidence type="ECO:0000313" key="5">
    <source>
        <dbReference type="Proteomes" id="UP000282185"/>
    </source>
</evidence>
<dbReference type="EMBL" id="CP031356">
    <property type="protein sequence ID" value="AXK45369.1"/>
    <property type="molecule type" value="Genomic_DNA"/>
</dbReference>
<protein>
    <recommendedName>
        <fullName evidence="6">HTTM domain-containing protein</fullName>
    </recommendedName>
</protein>
<evidence type="ECO:0008006" key="6">
    <source>
        <dbReference type="Google" id="ProtNLM"/>
    </source>
</evidence>
<reference evidence="2 4" key="1">
    <citation type="submission" date="2018-07" db="EMBL/GenBank/DDBJ databases">
        <title>Brachybacterium saurashtrense DSM 23186 genome sequence.</title>
        <authorList>
            <person name="Guo L."/>
        </authorList>
    </citation>
    <scope>NUCLEOTIDE SEQUENCE [LARGE SCALE GENOMIC DNA]</scope>
    <source>
        <strain evidence="2 4">DSM 23186</strain>
    </source>
</reference>
<feature type="transmembrane region" description="Helical" evidence="1">
    <location>
        <begin position="161"/>
        <end position="184"/>
    </location>
</feature>
<dbReference type="EMBL" id="QSWH01000005">
    <property type="protein sequence ID" value="RRR21874.1"/>
    <property type="molecule type" value="Genomic_DNA"/>
</dbReference>
<evidence type="ECO:0000313" key="4">
    <source>
        <dbReference type="Proteomes" id="UP000254236"/>
    </source>
</evidence>
<evidence type="ECO:0000256" key="1">
    <source>
        <dbReference type="SAM" id="Phobius"/>
    </source>
</evidence>
<evidence type="ECO:0000313" key="3">
    <source>
        <dbReference type="EMBL" id="RRR21874.1"/>
    </source>
</evidence>
<evidence type="ECO:0000313" key="2">
    <source>
        <dbReference type="EMBL" id="AXK45369.1"/>
    </source>
</evidence>
<dbReference type="RefSeq" id="WP_115413120.1">
    <property type="nucleotide sequence ID" value="NZ_CP031356.1"/>
</dbReference>
<keyword evidence="1" id="KW-1133">Transmembrane helix</keyword>
<keyword evidence="4" id="KW-1185">Reference proteome</keyword>
<dbReference type="AlphaFoldDB" id="A0A345YN67"/>
<organism evidence="3 5">
    <name type="scientific">Brachybacterium saurashtrense</name>
    <dbReference type="NCBI Taxonomy" id="556288"/>
    <lineage>
        <taxon>Bacteria</taxon>
        <taxon>Bacillati</taxon>
        <taxon>Actinomycetota</taxon>
        <taxon>Actinomycetes</taxon>
        <taxon>Micrococcales</taxon>
        <taxon>Dermabacteraceae</taxon>
        <taxon>Brachybacterium</taxon>
    </lineage>
</organism>
<reference evidence="3 5" key="2">
    <citation type="submission" date="2018-08" db="EMBL/GenBank/DDBJ databases">
        <title>Brachybacterium saurashtrense DSM 23186.</title>
        <authorList>
            <person name="Li Y."/>
        </authorList>
    </citation>
    <scope>NUCLEOTIDE SEQUENCE [LARGE SCALE GENOMIC DNA]</scope>
    <source>
        <strain evidence="3 5">DSM 23186</strain>
    </source>
</reference>
<sequence>MSPLLRRAADVARRRLAPTASPTAPALLRLAVGGYHLWHVGRRRALYRGVHRTASESFDPVGVARVLRRPLPPRIADALLDASLVTGALFTAGVAHRVTGPLHSALQTWNFSYRNSWSMVYHHENALVLHTMVLGAAPAADALSVDALVRDRTVLPGRRSWMYGATPAVMNGAVALTYLLAGIAKLAGTDGLRWASGASMRNQVAVDALRKEMLGEPANPLVRVLGPHTGLFTVMAVSSLVLELGAPLALADRRAGWLFAAGAFGMHWGIRVIMRITFPYQLSGVLYLPLLLMPPPQRP</sequence>
<dbReference type="Proteomes" id="UP000254236">
    <property type="component" value="Chromosome"/>
</dbReference>
<name>A0A345YN67_9MICO</name>
<accession>A0A345YN67</accession>
<gene>
    <name evidence="2" type="ORF">DWV08_06885</name>
    <name evidence="3" type="ORF">DXU92_11185</name>
</gene>
<dbReference type="Proteomes" id="UP000282185">
    <property type="component" value="Unassembled WGS sequence"/>
</dbReference>
<keyword evidence="1" id="KW-0812">Transmembrane</keyword>